<keyword evidence="2" id="KW-1185">Reference proteome</keyword>
<protein>
    <submittedName>
        <fullName evidence="1">Phytoene desaturase family protein</fullName>
    </submittedName>
</protein>
<dbReference type="SUPFAM" id="SSF51905">
    <property type="entry name" value="FAD/NAD(P)-binding domain"/>
    <property type="match status" value="1"/>
</dbReference>
<comment type="caution">
    <text evidence="1">The sequence shown here is derived from an EMBL/GenBank/DDBJ whole genome shotgun (WGS) entry which is preliminary data.</text>
</comment>
<dbReference type="PANTHER" id="PTHR10668">
    <property type="entry name" value="PHYTOENE DEHYDROGENASE"/>
    <property type="match status" value="1"/>
</dbReference>
<dbReference type="InterPro" id="IPR036188">
    <property type="entry name" value="FAD/NAD-bd_sf"/>
</dbReference>
<dbReference type="Gene3D" id="3.90.660.50">
    <property type="match status" value="1"/>
</dbReference>
<proteinExistence type="predicted"/>
<gene>
    <name evidence="1" type="ORF">ACFQRL_12105</name>
</gene>
<evidence type="ECO:0000313" key="2">
    <source>
        <dbReference type="Proteomes" id="UP001596507"/>
    </source>
</evidence>
<dbReference type="PANTHER" id="PTHR10668:SF105">
    <property type="entry name" value="DEHYDROGENASE-RELATED"/>
    <property type="match status" value="1"/>
</dbReference>
<dbReference type="EMBL" id="JBHTBE010000003">
    <property type="protein sequence ID" value="MFC7269707.1"/>
    <property type="molecule type" value="Genomic_DNA"/>
</dbReference>
<dbReference type="Pfam" id="PF13450">
    <property type="entry name" value="NAD_binding_8"/>
    <property type="match status" value="1"/>
</dbReference>
<sequence length="497" mass="52321">MRGSPREEGPAVTRPLDAAVIGAGPNGLAAAVTLARAGLSVRVYERDERAGGGASTRELALPGFHHDVCSAVHPLAFESAFFRAFGLRERVGFAVPDVSFAQPLDGGRAAVAHRDLARTRDGLGRDGHAYERLMRPLAERAAEVAEFTGATLVRWPQHPLTAARFAARAAEQGTLAWNVRFREDAAPALVTGVAAHAILAQPSLAAAGAGLALGAYAHAQGWPIPIGGSQAIIDALVADLRAHGGEVVTGHEVRSLAELDARVVLADVAPRALVRLAGDRMPAAYRRRLAAVRYGGAVAKVDFALREPVPWAHADVRRAGTVHVGGTRAEMAAAENAVRRGRMPERPYVLVSQPSLFDDTRAPAGAHTLWTYTHVPAGSSVDRTEAVIAQLERFAPGFRDTILAVSSRTAVDVAAHNPNYVGGDIAAGSPDLRQMLRRPTLSRDPWRTPIPGVYLATASAAPGPGVHGLAGWHAARSALRHEFDIAEAPDLSRGAAG</sequence>
<accession>A0ABW2HH08</accession>
<name>A0ABW2HH08_9MICO</name>
<dbReference type="RefSeq" id="WP_378733925.1">
    <property type="nucleotide sequence ID" value="NZ_BAABKW010000001.1"/>
</dbReference>
<organism evidence="1 2">
    <name type="scientific">Microbacterium fluvii</name>
    <dbReference type="NCBI Taxonomy" id="415215"/>
    <lineage>
        <taxon>Bacteria</taxon>
        <taxon>Bacillati</taxon>
        <taxon>Actinomycetota</taxon>
        <taxon>Actinomycetes</taxon>
        <taxon>Micrococcales</taxon>
        <taxon>Microbacteriaceae</taxon>
        <taxon>Microbacterium</taxon>
    </lineage>
</organism>
<dbReference type="PRINTS" id="PR00419">
    <property type="entry name" value="ADXRDTASE"/>
</dbReference>
<reference evidence="2" key="1">
    <citation type="journal article" date="2019" name="Int. J. Syst. Evol. Microbiol.">
        <title>The Global Catalogue of Microorganisms (GCM) 10K type strain sequencing project: providing services to taxonomists for standard genome sequencing and annotation.</title>
        <authorList>
            <consortium name="The Broad Institute Genomics Platform"/>
            <consortium name="The Broad Institute Genome Sequencing Center for Infectious Disease"/>
            <person name="Wu L."/>
            <person name="Ma J."/>
        </authorList>
    </citation>
    <scope>NUCLEOTIDE SEQUENCE [LARGE SCALE GENOMIC DNA]</scope>
    <source>
        <strain evidence="2">CGMCC 1.15772</strain>
    </source>
</reference>
<dbReference type="Proteomes" id="UP001596507">
    <property type="component" value="Unassembled WGS sequence"/>
</dbReference>
<dbReference type="Gene3D" id="3.50.50.60">
    <property type="entry name" value="FAD/NAD(P)-binding domain"/>
    <property type="match status" value="1"/>
</dbReference>
<evidence type="ECO:0000313" key="1">
    <source>
        <dbReference type="EMBL" id="MFC7269707.1"/>
    </source>
</evidence>